<feature type="compositionally biased region" description="Polar residues" evidence="2">
    <location>
        <begin position="505"/>
        <end position="516"/>
    </location>
</feature>
<evidence type="ECO:0008006" key="5">
    <source>
        <dbReference type="Google" id="ProtNLM"/>
    </source>
</evidence>
<comment type="caution">
    <text evidence="3">The sequence shown here is derived from an EMBL/GenBank/DDBJ whole genome shotgun (WGS) entry which is preliminary data.</text>
</comment>
<proteinExistence type="predicted"/>
<sequence length="667" mass="76251">MSMSSEDIERMQRENRLSMIEKQISSRNKTNTRQTNSVTEKSDIINDLNLSYRTPKSASSHHSNSKQSTHFNHNLSKSLPKRPSSALHSRPFSSINQSARMSNKSNQEDAHYESEDYHIDQDDEDYQSSDNEILSKTKRRDSASRIERQRSTIVKLEEDIETLNQQKETYSRQVKETKRILDQEQLLNKELTEKVSSLQSELIDSKNQLKSHFATLTTVKADKDRFEAELELIKQKYDHSTRSYKNLQSLFKDEKKKREDMDKQLIEMQQQVAHMRLAAQQHKQRMDKTVKQAQTETLAATEKHDSARQDINTLLNYISIVEDYRGDGINDQVVSKVKDILNEYQSKDLFFDKLSKRPHSAHGGNLQGQQPRHLAGPKANSSTYSWETSLRPPPSMNSNNGTSSTTLKRSSSASTLINKQLSRTEDMKRRVEVSPRKSLTRDDITKMMNRQQRLHHQQQQQEETTNNNPIHRSPTSYSKISQQHVESNTFENQSSSNDASRRNSIESSGSDVGNSHNKNKKQEQQPVTKQQVHIVDVVVDQQQQTDSDVESPMDDTDSTGSANTTDLSAILSKLSSDDVARLLREVYGSQLIPDVTQHQANHSSTTTTTTTNTTAQSGASFVNNHSMTGSDGPDVMAKKRREQEVKESIRRRVETEREKYGLNHTNL</sequence>
<keyword evidence="1" id="KW-0175">Coiled coil</keyword>
<dbReference type="AlphaFoldDB" id="A0AAW2ZR61"/>
<evidence type="ECO:0000256" key="1">
    <source>
        <dbReference type="SAM" id="Coils"/>
    </source>
</evidence>
<evidence type="ECO:0000313" key="3">
    <source>
        <dbReference type="EMBL" id="KAL0491280.1"/>
    </source>
</evidence>
<feature type="compositionally biased region" description="Polar residues" evidence="2">
    <location>
        <begin position="379"/>
        <end position="388"/>
    </location>
</feature>
<name>A0AAW2ZR61_9EUKA</name>
<feature type="compositionally biased region" description="Low complexity" evidence="2">
    <location>
        <begin position="396"/>
        <end position="415"/>
    </location>
</feature>
<feature type="region of interest" description="Disordered" evidence="2">
    <location>
        <begin position="1"/>
        <end position="146"/>
    </location>
</feature>
<protein>
    <recommendedName>
        <fullName evidence="5">Cilia- and flagella-associated protein 157</fullName>
    </recommendedName>
</protein>
<dbReference type="Proteomes" id="UP001431209">
    <property type="component" value="Unassembled WGS sequence"/>
</dbReference>
<feature type="compositionally biased region" description="Basic and acidic residues" evidence="2">
    <location>
        <begin position="422"/>
        <end position="445"/>
    </location>
</feature>
<keyword evidence="4" id="KW-1185">Reference proteome</keyword>
<feature type="compositionally biased region" description="Basic and acidic residues" evidence="2">
    <location>
        <begin position="106"/>
        <end position="120"/>
    </location>
</feature>
<feature type="compositionally biased region" description="Polar residues" evidence="2">
    <location>
        <begin position="616"/>
        <end position="629"/>
    </location>
</feature>
<feature type="region of interest" description="Disordered" evidence="2">
    <location>
        <begin position="355"/>
        <end position="530"/>
    </location>
</feature>
<dbReference type="EMBL" id="JAOPGA020001779">
    <property type="protein sequence ID" value="KAL0491280.1"/>
    <property type="molecule type" value="Genomic_DNA"/>
</dbReference>
<feature type="compositionally biased region" description="Basic and acidic residues" evidence="2">
    <location>
        <begin position="7"/>
        <end position="16"/>
    </location>
</feature>
<organism evidence="3 4">
    <name type="scientific">Acrasis kona</name>
    <dbReference type="NCBI Taxonomy" id="1008807"/>
    <lineage>
        <taxon>Eukaryota</taxon>
        <taxon>Discoba</taxon>
        <taxon>Heterolobosea</taxon>
        <taxon>Tetramitia</taxon>
        <taxon>Eutetramitia</taxon>
        <taxon>Acrasidae</taxon>
        <taxon>Acrasis</taxon>
    </lineage>
</organism>
<feature type="compositionally biased region" description="Polar residues" evidence="2">
    <location>
        <begin position="23"/>
        <end position="39"/>
    </location>
</feature>
<feature type="compositionally biased region" description="Low complexity" evidence="2">
    <location>
        <begin position="597"/>
        <end position="615"/>
    </location>
</feature>
<feature type="region of interest" description="Disordered" evidence="2">
    <location>
        <begin position="542"/>
        <end position="564"/>
    </location>
</feature>
<accession>A0AAW2ZR61</accession>
<reference evidence="3 4" key="1">
    <citation type="submission" date="2024-03" db="EMBL/GenBank/DDBJ databases">
        <title>The Acrasis kona genome and developmental transcriptomes reveal deep origins of eukaryotic multicellular pathways.</title>
        <authorList>
            <person name="Sheikh S."/>
            <person name="Fu C.-J."/>
            <person name="Brown M.W."/>
            <person name="Baldauf S.L."/>
        </authorList>
    </citation>
    <scope>NUCLEOTIDE SEQUENCE [LARGE SCALE GENOMIC DNA]</scope>
    <source>
        <strain evidence="3 4">ATCC MYA-3509</strain>
    </source>
</reference>
<feature type="region of interest" description="Disordered" evidence="2">
    <location>
        <begin position="597"/>
        <end position="667"/>
    </location>
</feature>
<feature type="compositionally biased region" description="Acidic residues" evidence="2">
    <location>
        <begin position="547"/>
        <end position="557"/>
    </location>
</feature>
<feature type="coiled-coil region" evidence="1">
    <location>
        <begin position="146"/>
        <end position="285"/>
    </location>
</feature>
<feature type="compositionally biased region" description="Low complexity" evidence="2">
    <location>
        <begin position="57"/>
        <end position="70"/>
    </location>
</feature>
<evidence type="ECO:0000313" key="4">
    <source>
        <dbReference type="Proteomes" id="UP001431209"/>
    </source>
</evidence>
<feature type="compositionally biased region" description="Polar residues" evidence="2">
    <location>
        <begin position="91"/>
        <end position="105"/>
    </location>
</feature>
<feature type="compositionally biased region" description="Polar residues" evidence="2">
    <location>
        <begin position="469"/>
        <end position="498"/>
    </location>
</feature>
<feature type="compositionally biased region" description="Basic and acidic residues" evidence="2">
    <location>
        <begin position="641"/>
        <end position="661"/>
    </location>
</feature>
<feature type="compositionally biased region" description="Low complexity" evidence="2">
    <location>
        <begin position="457"/>
        <end position="468"/>
    </location>
</feature>
<gene>
    <name evidence="3" type="ORF">AKO1_009959</name>
</gene>
<evidence type="ECO:0000256" key="2">
    <source>
        <dbReference type="SAM" id="MobiDB-lite"/>
    </source>
</evidence>